<keyword evidence="4" id="KW-0677">Repeat</keyword>
<dbReference type="Gene3D" id="2.60.40.10">
    <property type="entry name" value="Immunoglobulins"/>
    <property type="match status" value="5"/>
</dbReference>
<organism evidence="10 11">
    <name type="scientific">Strigamia maritima</name>
    <name type="common">European centipede</name>
    <name type="synonym">Geophilus maritimus</name>
    <dbReference type="NCBI Taxonomy" id="126957"/>
    <lineage>
        <taxon>Eukaryota</taxon>
        <taxon>Metazoa</taxon>
        <taxon>Ecdysozoa</taxon>
        <taxon>Arthropoda</taxon>
        <taxon>Myriapoda</taxon>
        <taxon>Chilopoda</taxon>
        <taxon>Pleurostigmophora</taxon>
        <taxon>Geophilomorpha</taxon>
        <taxon>Linotaeniidae</taxon>
        <taxon>Strigamia</taxon>
    </lineage>
</organism>
<dbReference type="GO" id="GO:0009653">
    <property type="term" value="P:anatomical structure morphogenesis"/>
    <property type="evidence" value="ECO:0007669"/>
    <property type="project" value="UniProtKB-ARBA"/>
</dbReference>
<dbReference type="HOGENOM" id="CLU_037165_0_0_1"/>
<dbReference type="Pfam" id="PF00041">
    <property type="entry name" value="fn3"/>
    <property type="match status" value="4"/>
</dbReference>
<dbReference type="PhylomeDB" id="T1J9F3"/>
<dbReference type="InterPro" id="IPR013783">
    <property type="entry name" value="Ig-like_fold"/>
</dbReference>
<dbReference type="Pfam" id="PF07679">
    <property type="entry name" value="I-set"/>
    <property type="match status" value="1"/>
</dbReference>
<evidence type="ECO:0000256" key="2">
    <source>
        <dbReference type="ARBA" id="ARBA00022692"/>
    </source>
</evidence>
<evidence type="ECO:0000256" key="6">
    <source>
        <dbReference type="ARBA" id="ARBA00023136"/>
    </source>
</evidence>
<dbReference type="CDD" id="cd00063">
    <property type="entry name" value="FN3"/>
    <property type="match status" value="4"/>
</dbReference>
<dbReference type="InterPro" id="IPR007110">
    <property type="entry name" value="Ig-like_dom"/>
</dbReference>
<dbReference type="FunFam" id="2.60.40.10:FF:000093">
    <property type="entry name" value="Down syndrome cell adhesion molecule, isoform B"/>
    <property type="match status" value="1"/>
</dbReference>
<dbReference type="EMBL" id="JH431973">
    <property type="status" value="NOT_ANNOTATED_CDS"/>
    <property type="molecule type" value="Genomic_DNA"/>
</dbReference>
<dbReference type="GO" id="GO:0030154">
    <property type="term" value="P:cell differentiation"/>
    <property type="evidence" value="ECO:0007669"/>
    <property type="project" value="UniProtKB-ARBA"/>
</dbReference>
<reference evidence="10" key="2">
    <citation type="submission" date="2015-02" db="UniProtKB">
        <authorList>
            <consortium name="EnsemblMetazoa"/>
        </authorList>
    </citation>
    <scope>IDENTIFICATION</scope>
</reference>
<dbReference type="SUPFAM" id="SSF48726">
    <property type="entry name" value="Immunoglobulin"/>
    <property type="match status" value="1"/>
</dbReference>
<keyword evidence="11" id="KW-1185">Reference proteome</keyword>
<keyword evidence="2" id="KW-0812">Transmembrane</keyword>
<protein>
    <recommendedName>
        <fullName evidence="12">Down syndrome cell adhesion molecule-like protein Dscam2</fullName>
    </recommendedName>
</protein>
<feature type="domain" description="Fibronectin type-III" evidence="9">
    <location>
        <begin position="1"/>
        <end position="77"/>
    </location>
</feature>
<keyword evidence="5" id="KW-1133">Transmembrane helix</keyword>
<evidence type="ECO:0000256" key="7">
    <source>
        <dbReference type="ARBA" id="ARBA00023157"/>
    </source>
</evidence>
<feature type="domain" description="Fibronectin type-III" evidence="9">
    <location>
        <begin position="82"/>
        <end position="165"/>
    </location>
</feature>
<dbReference type="GO" id="GO:0098609">
    <property type="term" value="P:cell-cell adhesion"/>
    <property type="evidence" value="ECO:0007669"/>
    <property type="project" value="TreeGrafter"/>
</dbReference>
<keyword evidence="3" id="KW-0732">Signal</keyword>
<dbReference type="SMART" id="SM00060">
    <property type="entry name" value="FN3"/>
    <property type="match status" value="3"/>
</dbReference>
<keyword evidence="6" id="KW-0472">Membrane</keyword>
<proteinExistence type="predicted"/>
<dbReference type="EnsemblMetazoa" id="SMAR010349-RA">
    <property type="protein sequence ID" value="SMAR010349-PA"/>
    <property type="gene ID" value="SMAR010349"/>
</dbReference>
<dbReference type="PROSITE" id="PS50835">
    <property type="entry name" value="IG_LIKE"/>
    <property type="match status" value="1"/>
</dbReference>
<keyword evidence="7" id="KW-1015">Disulfide bond</keyword>
<feature type="domain" description="Ig-like" evidence="8">
    <location>
        <begin position="261"/>
        <end position="353"/>
    </location>
</feature>
<comment type="subcellular location">
    <subcellularLocation>
        <location evidence="1">Membrane</location>
    </subcellularLocation>
</comment>
<accession>T1J9F3</accession>
<evidence type="ECO:0000259" key="8">
    <source>
        <dbReference type="PROSITE" id="PS50835"/>
    </source>
</evidence>
<evidence type="ECO:0000256" key="1">
    <source>
        <dbReference type="ARBA" id="ARBA00004370"/>
    </source>
</evidence>
<dbReference type="SUPFAM" id="SSF49265">
    <property type="entry name" value="Fibronectin type III"/>
    <property type="match status" value="3"/>
</dbReference>
<dbReference type="InterPro" id="IPR013098">
    <property type="entry name" value="Ig_I-set"/>
</dbReference>
<dbReference type="SMART" id="SM00408">
    <property type="entry name" value="IGc2"/>
    <property type="match status" value="1"/>
</dbReference>
<evidence type="ECO:0000256" key="3">
    <source>
        <dbReference type="ARBA" id="ARBA00022729"/>
    </source>
</evidence>
<evidence type="ECO:0000313" key="11">
    <source>
        <dbReference type="Proteomes" id="UP000014500"/>
    </source>
</evidence>
<dbReference type="InterPro" id="IPR036116">
    <property type="entry name" value="FN3_sf"/>
</dbReference>
<name>T1J9F3_STRMM</name>
<evidence type="ECO:0000256" key="4">
    <source>
        <dbReference type="ARBA" id="ARBA00022737"/>
    </source>
</evidence>
<dbReference type="InterPro" id="IPR036179">
    <property type="entry name" value="Ig-like_dom_sf"/>
</dbReference>
<evidence type="ECO:0000256" key="5">
    <source>
        <dbReference type="ARBA" id="ARBA00022989"/>
    </source>
</evidence>
<dbReference type="InterPro" id="IPR003598">
    <property type="entry name" value="Ig_sub2"/>
</dbReference>
<dbReference type="eggNOG" id="KOG3510">
    <property type="taxonomic scope" value="Eukaryota"/>
</dbReference>
<evidence type="ECO:0000259" key="9">
    <source>
        <dbReference type="PROSITE" id="PS50853"/>
    </source>
</evidence>
<dbReference type="GO" id="GO:0016020">
    <property type="term" value="C:membrane"/>
    <property type="evidence" value="ECO:0007669"/>
    <property type="project" value="UniProtKB-SubCell"/>
</dbReference>
<dbReference type="AlphaFoldDB" id="T1J9F3"/>
<feature type="domain" description="Fibronectin type-III" evidence="9">
    <location>
        <begin position="355"/>
        <end position="448"/>
    </location>
</feature>
<dbReference type="PANTHER" id="PTHR44170:SF56">
    <property type="entry name" value="FIBRONECTIN TYPE-III DOMAIN-CONTAINING PROTEIN"/>
    <property type="match status" value="1"/>
</dbReference>
<reference evidence="11" key="1">
    <citation type="submission" date="2011-05" db="EMBL/GenBank/DDBJ databases">
        <authorList>
            <person name="Richards S.R."/>
            <person name="Qu J."/>
            <person name="Jiang H."/>
            <person name="Jhangiani S.N."/>
            <person name="Agravi P."/>
            <person name="Goodspeed R."/>
            <person name="Gross S."/>
            <person name="Mandapat C."/>
            <person name="Jackson L."/>
            <person name="Mathew T."/>
            <person name="Pu L."/>
            <person name="Thornton R."/>
            <person name="Saada N."/>
            <person name="Wilczek-Boney K.B."/>
            <person name="Lee S."/>
            <person name="Kovar C."/>
            <person name="Wu Y."/>
            <person name="Scherer S.E."/>
            <person name="Worley K.C."/>
            <person name="Muzny D.M."/>
            <person name="Gibbs R."/>
        </authorList>
    </citation>
    <scope>NUCLEOTIDE SEQUENCE</scope>
    <source>
        <strain evidence="11">Brora</strain>
    </source>
</reference>
<dbReference type="STRING" id="126957.T1J9F3"/>
<evidence type="ECO:0000313" key="10">
    <source>
        <dbReference type="EnsemblMetazoa" id="SMAR010349-PA"/>
    </source>
</evidence>
<dbReference type="PROSITE" id="PS50853">
    <property type="entry name" value="FN3"/>
    <property type="match status" value="4"/>
</dbReference>
<dbReference type="Proteomes" id="UP000014500">
    <property type="component" value="Unassembled WGS sequence"/>
</dbReference>
<sequence length="448" mass="50572">MEFWNGEILGYYTGYKVYESSEPYQYQTVEAHSNSDNVELHLTNLRKFTKYSVLVQAFNRMGRGPHSDEVVALTSEDVPSEPPQDVQCVTHTSQSLHVSWSQPSSHSQNGVIRDDVEFHTTTTTALKTNLHSLDKYTNYSIRVLAYTRMGDGIRSDPVHCRTLEDVPGAPADIKSLTMSSDSILVAWRPPINKNGNIIKYTLYIRGTDNGKQHTTKHFLSSAPHLSHEARGLTENRNYDFWVTASTVIGEGESTRVVTQSPKSKVMARIATFSERIVSKWKQDIFLPCRAVGLPTPTKKWRMEDKIQKLERFTNTEDGSLLIKEVLSVDSSNYTCEVENIYGRDQITYQLVIQAPPTAPVLALLQSTESSIRLKINISNTTENKIKGFTLSYKKEYGEWEEIEIEPHEDTVLLENLYCGTKYHLYLTAYNKVGAGEPSSILIISTLGA</sequence>
<feature type="domain" description="Fibronectin type-III" evidence="9">
    <location>
        <begin position="169"/>
        <end position="264"/>
    </location>
</feature>
<dbReference type="InterPro" id="IPR003961">
    <property type="entry name" value="FN3_dom"/>
</dbReference>
<evidence type="ECO:0008006" key="12">
    <source>
        <dbReference type="Google" id="ProtNLM"/>
    </source>
</evidence>
<dbReference type="PANTHER" id="PTHR44170">
    <property type="entry name" value="PROTEIN SIDEKICK"/>
    <property type="match status" value="1"/>
</dbReference>
<dbReference type="OMA" id="HENESSY"/>